<keyword evidence="3" id="KW-0547">Nucleotide-binding</keyword>
<evidence type="ECO:0000256" key="1">
    <source>
        <dbReference type="ARBA" id="ARBA00007733"/>
    </source>
</evidence>
<dbReference type="InterPro" id="IPR009000">
    <property type="entry name" value="Transl_B-barrel_sf"/>
</dbReference>
<dbReference type="Gene3D" id="3.40.50.10050">
    <property type="entry name" value="Translation initiation factor IF- 2, domain 3"/>
    <property type="match status" value="1"/>
</dbReference>
<organism evidence="7">
    <name type="scientific">marine metagenome</name>
    <dbReference type="NCBI Taxonomy" id="408172"/>
    <lineage>
        <taxon>unclassified sequences</taxon>
        <taxon>metagenomes</taxon>
        <taxon>ecological metagenomes</taxon>
    </lineage>
</organism>
<name>A0A383C0F9_9ZZZZ</name>
<keyword evidence="2" id="KW-0396">Initiation factor</keyword>
<sequence>AAKSGDDFLVLDSEKEAKSVSEARFEETKASKNPLVFVTQESAFKDKVSQELNIIIKSDVHGSTEAIKNAIIQIKHDEIKPKIILSDIGMVTETDVTLAKASDAVLVAFNVKPTKEAKKLAEQEKVSISIYNIIYEVIDFIKNKMSGKLAPDVEEKVIGSAEILEIFKVSKIGKVAGSKVLEGEISNDSNVRLIRDGAIIYNGKIGSIFREKNQAKQVSAGLECGITLKDFSDFQKKDIIEAY</sequence>
<dbReference type="InterPro" id="IPR036925">
    <property type="entry name" value="TIF_IF2_dom3_sf"/>
</dbReference>
<dbReference type="SUPFAM" id="SSF50447">
    <property type="entry name" value="Translation proteins"/>
    <property type="match status" value="1"/>
</dbReference>
<dbReference type="PANTHER" id="PTHR43381">
    <property type="entry name" value="TRANSLATION INITIATION FACTOR IF-2-RELATED"/>
    <property type="match status" value="1"/>
</dbReference>
<feature type="domain" description="Translation initiation factor IF- 2" evidence="6">
    <location>
        <begin position="42"/>
        <end position="142"/>
    </location>
</feature>
<evidence type="ECO:0000256" key="2">
    <source>
        <dbReference type="ARBA" id="ARBA00022540"/>
    </source>
</evidence>
<accession>A0A383C0F9</accession>
<proteinExistence type="inferred from homology"/>
<dbReference type="GO" id="GO:0003743">
    <property type="term" value="F:translation initiation factor activity"/>
    <property type="evidence" value="ECO:0007669"/>
    <property type="project" value="UniProtKB-KW"/>
</dbReference>
<evidence type="ECO:0000259" key="6">
    <source>
        <dbReference type="Pfam" id="PF11987"/>
    </source>
</evidence>
<gene>
    <name evidence="7" type="ORF">METZ01_LOCUS478413</name>
</gene>
<feature type="non-terminal residue" evidence="7">
    <location>
        <position position="1"/>
    </location>
</feature>
<feature type="non-terminal residue" evidence="7">
    <location>
        <position position="243"/>
    </location>
</feature>
<comment type="similarity">
    <text evidence="1">Belongs to the TRAFAC class translation factor GTPase superfamily. Classic translation factor GTPase family. IF-2 subfamily.</text>
</comment>
<evidence type="ECO:0000256" key="4">
    <source>
        <dbReference type="ARBA" id="ARBA00022917"/>
    </source>
</evidence>
<dbReference type="Gene3D" id="2.40.30.10">
    <property type="entry name" value="Translation factors"/>
    <property type="match status" value="1"/>
</dbReference>
<dbReference type="Pfam" id="PF11987">
    <property type="entry name" value="IF-2"/>
    <property type="match status" value="1"/>
</dbReference>
<keyword evidence="5" id="KW-0342">GTP-binding</keyword>
<dbReference type="FunFam" id="3.40.50.10050:FF:000001">
    <property type="entry name" value="Translation initiation factor IF-2"/>
    <property type="match status" value="1"/>
</dbReference>
<keyword evidence="4" id="KW-0648">Protein biosynthesis</keyword>
<evidence type="ECO:0000313" key="7">
    <source>
        <dbReference type="EMBL" id="SVE25559.1"/>
    </source>
</evidence>
<dbReference type="GO" id="GO:0005525">
    <property type="term" value="F:GTP binding"/>
    <property type="evidence" value="ECO:0007669"/>
    <property type="project" value="UniProtKB-KW"/>
</dbReference>
<reference evidence="7" key="1">
    <citation type="submission" date="2018-05" db="EMBL/GenBank/DDBJ databases">
        <authorList>
            <person name="Lanie J.A."/>
            <person name="Ng W.-L."/>
            <person name="Kazmierczak K.M."/>
            <person name="Andrzejewski T.M."/>
            <person name="Davidsen T.M."/>
            <person name="Wayne K.J."/>
            <person name="Tettelin H."/>
            <person name="Glass J.I."/>
            <person name="Rusch D."/>
            <person name="Podicherti R."/>
            <person name="Tsui H.-C.T."/>
            <person name="Winkler M.E."/>
        </authorList>
    </citation>
    <scope>NUCLEOTIDE SEQUENCE</scope>
</reference>
<dbReference type="SUPFAM" id="SSF52156">
    <property type="entry name" value="Initiation factor IF2/eIF5b, domain 3"/>
    <property type="match status" value="1"/>
</dbReference>
<dbReference type="FunFam" id="2.40.30.10:FF:000008">
    <property type="entry name" value="Translation initiation factor IF-2"/>
    <property type="match status" value="1"/>
</dbReference>
<dbReference type="InterPro" id="IPR023115">
    <property type="entry name" value="TIF_IF2_dom3"/>
</dbReference>
<evidence type="ECO:0000256" key="3">
    <source>
        <dbReference type="ARBA" id="ARBA00022741"/>
    </source>
</evidence>
<dbReference type="InterPro" id="IPR015760">
    <property type="entry name" value="TIF_IF2"/>
</dbReference>
<evidence type="ECO:0000256" key="5">
    <source>
        <dbReference type="ARBA" id="ARBA00023134"/>
    </source>
</evidence>
<dbReference type="PANTHER" id="PTHR43381:SF5">
    <property type="entry name" value="TR-TYPE G DOMAIN-CONTAINING PROTEIN"/>
    <property type="match status" value="1"/>
</dbReference>
<protein>
    <recommendedName>
        <fullName evidence="6">Translation initiation factor IF- 2 domain-containing protein</fullName>
    </recommendedName>
</protein>
<dbReference type="EMBL" id="UINC01204708">
    <property type="protein sequence ID" value="SVE25559.1"/>
    <property type="molecule type" value="Genomic_DNA"/>
</dbReference>
<dbReference type="CDD" id="cd03692">
    <property type="entry name" value="mtIF2_IVc"/>
    <property type="match status" value="1"/>
</dbReference>
<dbReference type="AlphaFoldDB" id="A0A383C0F9"/>
<dbReference type="GO" id="GO:0005737">
    <property type="term" value="C:cytoplasm"/>
    <property type="evidence" value="ECO:0007669"/>
    <property type="project" value="TreeGrafter"/>
</dbReference>